<keyword evidence="1" id="KW-1133">Transmembrane helix</keyword>
<organism evidence="2">
    <name type="scientific">Klebsiella pneumoniae</name>
    <dbReference type="NCBI Taxonomy" id="573"/>
    <lineage>
        <taxon>Bacteria</taxon>
        <taxon>Pseudomonadati</taxon>
        <taxon>Pseudomonadota</taxon>
        <taxon>Gammaproteobacteria</taxon>
        <taxon>Enterobacterales</taxon>
        <taxon>Enterobacteriaceae</taxon>
        <taxon>Klebsiella/Raoultella group</taxon>
        <taxon>Klebsiella</taxon>
        <taxon>Klebsiella pneumoniae complex</taxon>
    </lineage>
</organism>
<dbReference type="Proteomes" id="UP000507695">
    <property type="component" value="Unassembled WGS sequence"/>
</dbReference>
<keyword evidence="1" id="KW-0812">Transmembrane</keyword>
<name>A0A4P0XIT6_KLEPN</name>
<reference evidence="2" key="1">
    <citation type="submission" date="2019-04" db="EMBL/GenBank/DDBJ databases">
        <authorList>
            <consortium name="Pathogen Informatics"/>
        </authorList>
    </citation>
    <scope>NUCLEOTIDE SEQUENCE</scope>
    <source>
        <strain evidence="2">NCTC9183</strain>
    </source>
</reference>
<dbReference type="AlphaFoldDB" id="A0A4P0XIT6"/>
<protein>
    <submittedName>
        <fullName evidence="2">Uncharacterized protein</fullName>
    </submittedName>
</protein>
<keyword evidence="1" id="KW-0472">Membrane</keyword>
<dbReference type="EMBL" id="CABDVL010000002">
    <property type="protein sequence ID" value="VTM47981.1"/>
    <property type="molecule type" value="Genomic_DNA"/>
</dbReference>
<proteinExistence type="predicted"/>
<evidence type="ECO:0000313" key="2">
    <source>
        <dbReference type="EMBL" id="VTM47981.1"/>
    </source>
</evidence>
<accession>A0A4P0XIT6</accession>
<sequence length="81" mass="9265">MKDCTVAYTVSLIQYFLVSLVLCLFATVFPQRMHTFNTLFLPLSVAQLVLIRYCGHQIDKYVIDGGYHGAGDRINLRRILI</sequence>
<gene>
    <name evidence="2" type="ORF">NCTC9183_00359</name>
</gene>
<feature type="transmembrane region" description="Helical" evidence="1">
    <location>
        <begin position="6"/>
        <end position="29"/>
    </location>
</feature>
<evidence type="ECO:0000256" key="1">
    <source>
        <dbReference type="SAM" id="Phobius"/>
    </source>
</evidence>